<protein>
    <submittedName>
        <fullName evidence="1">Uncharacterized protein</fullName>
    </submittedName>
</protein>
<keyword evidence="2" id="KW-1185">Reference proteome</keyword>
<gene>
    <name evidence="1" type="ORF">BDP81DRAFT_446554</name>
</gene>
<reference evidence="1" key="1">
    <citation type="submission" date="2021-06" db="EMBL/GenBank/DDBJ databases">
        <title>Comparative genomics, transcriptomics and evolutionary studies reveal genomic signatures of adaptation to plant cell wall in hemibiotrophic fungi.</title>
        <authorList>
            <consortium name="DOE Joint Genome Institute"/>
            <person name="Baroncelli R."/>
            <person name="Diaz J.F."/>
            <person name="Benocci T."/>
            <person name="Peng M."/>
            <person name="Battaglia E."/>
            <person name="Haridas S."/>
            <person name="Andreopoulos W."/>
            <person name="Labutti K."/>
            <person name="Pangilinan J."/>
            <person name="Floch G.L."/>
            <person name="Makela M.R."/>
            <person name="Henrissat B."/>
            <person name="Grigoriev I.V."/>
            <person name="Crouch J.A."/>
            <person name="De Vries R.P."/>
            <person name="Sukno S.A."/>
            <person name="Thon M.R."/>
        </authorList>
    </citation>
    <scope>NUCLEOTIDE SEQUENCE</scope>
    <source>
        <strain evidence="1">CBS 102054</strain>
    </source>
</reference>
<proteinExistence type="predicted"/>
<evidence type="ECO:0000313" key="2">
    <source>
        <dbReference type="Proteomes" id="UP001243989"/>
    </source>
</evidence>
<comment type="caution">
    <text evidence="1">The sequence shown here is derived from an EMBL/GenBank/DDBJ whole genome shotgun (WGS) entry which is preliminary data.</text>
</comment>
<dbReference type="GeneID" id="85476937"/>
<evidence type="ECO:0000313" key="1">
    <source>
        <dbReference type="EMBL" id="KAK1640197.1"/>
    </source>
</evidence>
<name>A0AAI9ZXT6_9PEZI</name>
<dbReference type="EMBL" id="JAHMHQ010000004">
    <property type="protein sequence ID" value="KAK1640197.1"/>
    <property type="molecule type" value="Genomic_DNA"/>
</dbReference>
<accession>A0AAI9ZXT6</accession>
<dbReference type="AlphaFoldDB" id="A0AAI9ZXT6"/>
<organism evidence="1 2">
    <name type="scientific">Colletotrichum phormii</name>
    <dbReference type="NCBI Taxonomy" id="359342"/>
    <lineage>
        <taxon>Eukaryota</taxon>
        <taxon>Fungi</taxon>
        <taxon>Dikarya</taxon>
        <taxon>Ascomycota</taxon>
        <taxon>Pezizomycotina</taxon>
        <taxon>Sordariomycetes</taxon>
        <taxon>Hypocreomycetidae</taxon>
        <taxon>Glomerellales</taxon>
        <taxon>Glomerellaceae</taxon>
        <taxon>Colletotrichum</taxon>
        <taxon>Colletotrichum acutatum species complex</taxon>
    </lineage>
</organism>
<sequence length="242" mass="27626">MDISTAIRQLATSLIDLELDNIRARSKYLNHYTCDPVSIGVHVYNDVGGQHFLSYDTSSPLPRETSYLSEFLSTRDHELKRTIRSLSHDGLMALHECLSREIDEIDDQARSDDGAEGPSPIQEVSRAKMFRLSTSPLIANQSFDVVLIYLDGNGESILQKSSWPVWTDFKDFIKTMSEYHYKVTNKKSGSVENIKQTYLERIDDFIESEPAPPKIAIARTYQTWFNNLDAMDDEWAYVTVDA</sequence>
<dbReference type="RefSeq" id="XP_060448804.1">
    <property type="nucleotide sequence ID" value="XM_060592075.1"/>
</dbReference>
<dbReference type="Proteomes" id="UP001243989">
    <property type="component" value="Unassembled WGS sequence"/>
</dbReference>